<dbReference type="InterPro" id="IPR041118">
    <property type="entry name" value="Rx_N"/>
</dbReference>
<dbReference type="Pfam" id="PF00931">
    <property type="entry name" value="NB-ARC"/>
    <property type="match status" value="1"/>
</dbReference>
<dbReference type="InterPro" id="IPR038005">
    <property type="entry name" value="RX-like_CC"/>
</dbReference>
<dbReference type="InterPro" id="IPR044974">
    <property type="entry name" value="Disease_R_plants"/>
</dbReference>
<keyword evidence="9" id="KW-1185">Reference proteome</keyword>
<keyword evidence="1" id="KW-0677">Repeat</keyword>
<dbReference type="GO" id="GO:0098542">
    <property type="term" value="P:defense response to other organism"/>
    <property type="evidence" value="ECO:0007669"/>
    <property type="project" value="TreeGrafter"/>
</dbReference>
<comment type="caution">
    <text evidence="8">The sequence shown here is derived from an EMBL/GenBank/DDBJ whole genome shotgun (WGS) entry which is preliminary data.</text>
</comment>
<feature type="domain" description="NB-ARC" evidence="4">
    <location>
        <begin position="161"/>
        <end position="332"/>
    </location>
</feature>
<dbReference type="PRINTS" id="PR00364">
    <property type="entry name" value="DISEASERSIST"/>
</dbReference>
<feature type="domain" description="Disease resistance N-terminal" evidence="5">
    <location>
        <begin position="11"/>
        <end position="95"/>
    </location>
</feature>
<dbReference type="Gene3D" id="1.20.5.4130">
    <property type="match status" value="1"/>
</dbReference>
<dbReference type="Pfam" id="PF23598">
    <property type="entry name" value="LRR_14"/>
    <property type="match status" value="1"/>
</dbReference>
<dbReference type="SUPFAM" id="SSF52058">
    <property type="entry name" value="L domain-like"/>
    <property type="match status" value="1"/>
</dbReference>
<feature type="domain" description="Disease resistance protein winged helix" evidence="6">
    <location>
        <begin position="437"/>
        <end position="503"/>
    </location>
</feature>
<sequence>MEIASLVAESVVKSSIDSLVKGIKDEVEFLSAVGNEVENSKPWLDAFHRFLRDADKYSRYADNRLCWWVSQIREVVCDLEAAIETYDVQVAPRTWIRKNLLKLHKVGSEIEEIRLRVSALPQILQGIGVNNRDIASPLNVGRAVRRRTFGHPRDADVVGFEKNIEDLVARLTKENSEQVVAICGMGGLGKTTLAREVYSHCKDGNYFDCFGWVYVSQDYQVRKIYEDLLIDLVCADKGTAEEIRGMTDNQLVERLCNIQRGKNCLVILDDVWKIELWEHLSCVLPKDNANSKILLTTRYRKVAAQVNRRDVFIHELRCLDESDSWKLLEKRATFRSIYNPADLGDHKKKLEELREELIGHCAGLPLAINILGGLLSSEIRARDDWEILRRNIKKRINKAEIGGHDQVNSVSMVLSLSYDALPYHLKRCFLFLAHSHKKFKIKVNELCRMWIAEGFMISSMENQEVAAHACFGELVDRYMVQITEFGSTGRAKACGLHDLIREFCLLGAQEENFLRVVDSRNKTEEVDTVSFGTTSTRPQMPSSKVRRLSIHLNSNINEELGPIIKSGDRSVRSFTCFSQISHPFYEAGTLKKLFKRFYLLRTLKFENSSRSRVELPKEIGMLVHLRFLSLKGSHVEKLPSSIGKLRLLQSLDLRTNWSIKLTNAVGELNELRHLYLPYISDESKEILQLDNLNSLRTLVNISTKFCKLKSSDKLTGLEKLKIYIDEEFQEFLPENIRFEQLQSLAVMLSGVFGHAIDITPLVSACPAILKLRVELPITNLPQLSRSLIKLTLRHTGLDCDPMSTLKELPNLKILVLGSNVFEGTEMACSKGGFSRLESLSLIDLVHLNKWKVGEEAFPTLFHLHVESCHELREISDALRHITSLNKMIIKGMPWEFRRRIKRGGEDFDKIELVSIEFRPVY</sequence>
<dbReference type="SUPFAM" id="SSF52540">
    <property type="entry name" value="P-loop containing nucleoside triphosphate hydrolases"/>
    <property type="match status" value="1"/>
</dbReference>
<gene>
    <name evidence="8" type="ORF">TorRG33x02_256970</name>
</gene>
<dbReference type="Pfam" id="PF18052">
    <property type="entry name" value="Rx_N"/>
    <property type="match status" value="1"/>
</dbReference>
<proteinExistence type="predicted"/>
<keyword evidence="3" id="KW-0611">Plant defense</keyword>
<evidence type="ECO:0000256" key="2">
    <source>
        <dbReference type="ARBA" id="ARBA00022741"/>
    </source>
</evidence>
<organism evidence="8 9">
    <name type="scientific">Trema orientale</name>
    <name type="common">Charcoal tree</name>
    <name type="synonym">Celtis orientalis</name>
    <dbReference type="NCBI Taxonomy" id="63057"/>
    <lineage>
        <taxon>Eukaryota</taxon>
        <taxon>Viridiplantae</taxon>
        <taxon>Streptophyta</taxon>
        <taxon>Embryophyta</taxon>
        <taxon>Tracheophyta</taxon>
        <taxon>Spermatophyta</taxon>
        <taxon>Magnoliopsida</taxon>
        <taxon>eudicotyledons</taxon>
        <taxon>Gunneridae</taxon>
        <taxon>Pentapetalae</taxon>
        <taxon>rosids</taxon>
        <taxon>fabids</taxon>
        <taxon>Rosales</taxon>
        <taxon>Cannabaceae</taxon>
        <taxon>Trema</taxon>
    </lineage>
</organism>
<evidence type="ECO:0000256" key="3">
    <source>
        <dbReference type="ARBA" id="ARBA00022821"/>
    </source>
</evidence>
<evidence type="ECO:0000259" key="4">
    <source>
        <dbReference type="Pfam" id="PF00931"/>
    </source>
</evidence>
<protein>
    <submittedName>
        <fullName evidence="8">NB-ARC domain, LRR domain containing protein</fullName>
    </submittedName>
</protein>
<dbReference type="InterPro" id="IPR002182">
    <property type="entry name" value="NB-ARC"/>
</dbReference>
<dbReference type="InterPro" id="IPR032675">
    <property type="entry name" value="LRR_dom_sf"/>
</dbReference>
<dbReference type="FunFam" id="1.10.10.10:FF:000322">
    <property type="entry name" value="Probable disease resistance protein At1g63360"/>
    <property type="match status" value="1"/>
</dbReference>
<dbReference type="InterPro" id="IPR027417">
    <property type="entry name" value="P-loop_NTPase"/>
</dbReference>
<dbReference type="InParanoid" id="A0A2P5DAK7"/>
<dbReference type="GO" id="GO:0043531">
    <property type="term" value="F:ADP binding"/>
    <property type="evidence" value="ECO:0007669"/>
    <property type="project" value="InterPro"/>
</dbReference>
<dbReference type="InterPro" id="IPR058922">
    <property type="entry name" value="WHD_DRP"/>
</dbReference>
<dbReference type="FunFam" id="3.40.50.300:FF:001091">
    <property type="entry name" value="Probable disease resistance protein At1g61300"/>
    <property type="match status" value="1"/>
</dbReference>
<dbReference type="Gene3D" id="3.80.10.10">
    <property type="entry name" value="Ribonuclease Inhibitor"/>
    <property type="match status" value="1"/>
</dbReference>
<dbReference type="AlphaFoldDB" id="A0A2P5DAK7"/>
<dbReference type="FunCoup" id="A0A2P5DAK7">
    <property type="interactions" value="346"/>
</dbReference>
<dbReference type="Gene3D" id="1.10.8.430">
    <property type="entry name" value="Helical domain of apoptotic protease-activating factors"/>
    <property type="match status" value="1"/>
</dbReference>
<dbReference type="Gene3D" id="1.10.10.10">
    <property type="entry name" value="Winged helix-like DNA-binding domain superfamily/Winged helix DNA-binding domain"/>
    <property type="match status" value="1"/>
</dbReference>
<dbReference type="PANTHER" id="PTHR23155:SF1185">
    <property type="entry name" value="DISEASE RESISTANCE RPP8-LIKE PROTEIN 3-RELATED"/>
    <property type="match status" value="1"/>
</dbReference>
<dbReference type="InterPro" id="IPR042197">
    <property type="entry name" value="Apaf_helical"/>
</dbReference>
<dbReference type="OrthoDB" id="1163443at2759"/>
<keyword evidence="2" id="KW-0547">Nucleotide-binding</keyword>
<name>A0A2P5DAK7_TREOI</name>
<dbReference type="Pfam" id="PF23559">
    <property type="entry name" value="WHD_DRP"/>
    <property type="match status" value="1"/>
</dbReference>
<dbReference type="PANTHER" id="PTHR23155">
    <property type="entry name" value="DISEASE RESISTANCE PROTEIN RP"/>
    <property type="match status" value="1"/>
</dbReference>
<evidence type="ECO:0000259" key="7">
    <source>
        <dbReference type="Pfam" id="PF23598"/>
    </source>
</evidence>
<reference evidence="9" key="1">
    <citation type="submission" date="2016-06" db="EMBL/GenBank/DDBJ databases">
        <title>Parallel loss of symbiosis genes in relatives of nitrogen-fixing non-legume Parasponia.</title>
        <authorList>
            <person name="Van Velzen R."/>
            <person name="Holmer R."/>
            <person name="Bu F."/>
            <person name="Rutten L."/>
            <person name="Van Zeijl A."/>
            <person name="Liu W."/>
            <person name="Santuari L."/>
            <person name="Cao Q."/>
            <person name="Sharma T."/>
            <person name="Shen D."/>
            <person name="Roswanjaya Y."/>
            <person name="Wardhani T."/>
            <person name="Kalhor M.S."/>
            <person name="Jansen J."/>
            <person name="Van den Hoogen J."/>
            <person name="Gungor B."/>
            <person name="Hartog M."/>
            <person name="Hontelez J."/>
            <person name="Verver J."/>
            <person name="Yang W.-C."/>
            <person name="Schijlen E."/>
            <person name="Repin R."/>
            <person name="Schilthuizen M."/>
            <person name="Schranz E."/>
            <person name="Heidstra R."/>
            <person name="Miyata K."/>
            <person name="Fedorova E."/>
            <person name="Kohlen W."/>
            <person name="Bisseling T."/>
            <person name="Smit S."/>
            <person name="Geurts R."/>
        </authorList>
    </citation>
    <scope>NUCLEOTIDE SEQUENCE [LARGE SCALE GENOMIC DNA]</scope>
    <source>
        <strain evidence="9">cv. RG33-2</strain>
    </source>
</reference>
<dbReference type="InterPro" id="IPR036388">
    <property type="entry name" value="WH-like_DNA-bd_sf"/>
</dbReference>
<dbReference type="CDD" id="cd14798">
    <property type="entry name" value="RX-CC_like"/>
    <property type="match status" value="1"/>
</dbReference>
<dbReference type="Proteomes" id="UP000237000">
    <property type="component" value="Unassembled WGS sequence"/>
</dbReference>
<dbReference type="InterPro" id="IPR055414">
    <property type="entry name" value="LRR_R13L4/SHOC2-like"/>
</dbReference>
<evidence type="ECO:0000313" key="9">
    <source>
        <dbReference type="Proteomes" id="UP000237000"/>
    </source>
</evidence>
<evidence type="ECO:0000259" key="5">
    <source>
        <dbReference type="Pfam" id="PF18052"/>
    </source>
</evidence>
<accession>A0A2P5DAK7</accession>
<evidence type="ECO:0000256" key="1">
    <source>
        <dbReference type="ARBA" id="ARBA00022737"/>
    </source>
</evidence>
<feature type="domain" description="Disease resistance R13L4/SHOC-2-like LRR" evidence="7">
    <location>
        <begin position="571"/>
        <end position="889"/>
    </location>
</feature>
<dbReference type="EMBL" id="JXTC01000283">
    <property type="protein sequence ID" value="PON70331.1"/>
    <property type="molecule type" value="Genomic_DNA"/>
</dbReference>
<evidence type="ECO:0000313" key="8">
    <source>
        <dbReference type="EMBL" id="PON70331.1"/>
    </source>
</evidence>
<evidence type="ECO:0000259" key="6">
    <source>
        <dbReference type="Pfam" id="PF23559"/>
    </source>
</evidence>
<dbReference type="Gene3D" id="3.40.50.300">
    <property type="entry name" value="P-loop containing nucleotide triphosphate hydrolases"/>
    <property type="match status" value="1"/>
</dbReference>